<dbReference type="AlphaFoldDB" id="A0ABD0LJW1"/>
<sequence length="150" mass="16610">MALPVLYQLEIPYVGIYHASDRCTPFIKRTPPMGWTKADAIHLCHQSSSNGSLCCMGDAICEGNFLEPSSVHIVKSYSYFLEPSNASTSQWLLYRTFHIANIQLAKSNGELYNVHIAKSSAYFLEPSNATVVKSSGYFLEPSGVHMAKLT</sequence>
<accession>A0ABD0LJW1</accession>
<evidence type="ECO:0000313" key="1">
    <source>
        <dbReference type="EMBL" id="KAK7499398.1"/>
    </source>
</evidence>
<evidence type="ECO:0000313" key="2">
    <source>
        <dbReference type="Proteomes" id="UP001519460"/>
    </source>
</evidence>
<proteinExistence type="predicted"/>
<gene>
    <name evidence="1" type="ORF">BaRGS_00009373</name>
</gene>
<reference evidence="1 2" key="1">
    <citation type="journal article" date="2023" name="Sci. Data">
        <title>Genome assembly of the Korean intertidal mud-creeper Batillaria attramentaria.</title>
        <authorList>
            <person name="Patra A.K."/>
            <person name="Ho P.T."/>
            <person name="Jun S."/>
            <person name="Lee S.J."/>
            <person name="Kim Y."/>
            <person name="Won Y.J."/>
        </authorList>
    </citation>
    <scope>NUCLEOTIDE SEQUENCE [LARGE SCALE GENOMIC DNA]</scope>
    <source>
        <strain evidence="1">Wonlab-2016</strain>
    </source>
</reference>
<name>A0ABD0LJW1_9CAEN</name>
<comment type="caution">
    <text evidence="1">The sequence shown here is derived from an EMBL/GenBank/DDBJ whole genome shotgun (WGS) entry which is preliminary data.</text>
</comment>
<organism evidence="1 2">
    <name type="scientific">Batillaria attramentaria</name>
    <dbReference type="NCBI Taxonomy" id="370345"/>
    <lineage>
        <taxon>Eukaryota</taxon>
        <taxon>Metazoa</taxon>
        <taxon>Spiralia</taxon>
        <taxon>Lophotrochozoa</taxon>
        <taxon>Mollusca</taxon>
        <taxon>Gastropoda</taxon>
        <taxon>Caenogastropoda</taxon>
        <taxon>Sorbeoconcha</taxon>
        <taxon>Cerithioidea</taxon>
        <taxon>Batillariidae</taxon>
        <taxon>Batillaria</taxon>
    </lineage>
</organism>
<dbReference type="Proteomes" id="UP001519460">
    <property type="component" value="Unassembled WGS sequence"/>
</dbReference>
<keyword evidence="2" id="KW-1185">Reference proteome</keyword>
<protein>
    <submittedName>
        <fullName evidence="1">Uncharacterized protein</fullName>
    </submittedName>
</protein>
<dbReference type="EMBL" id="JACVVK020000044">
    <property type="protein sequence ID" value="KAK7499398.1"/>
    <property type="molecule type" value="Genomic_DNA"/>
</dbReference>